<evidence type="ECO:0000313" key="2">
    <source>
        <dbReference type="EMBL" id="ABG60894.1"/>
    </source>
</evidence>
<name>A0A6N4SXA4_CYTH3</name>
<gene>
    <name evidence="2" type="ordered locus">CHU_3661</name>
</gene>
<sequence>MYSIFVFTHSTLRWLVLAAISYLLIRSCYGWLKNKPYTSADNNVRLITLIIVHIQALLGITLYAISPVIRYFLTHFKEAVHEKEFRFFGMEHSLMMIIAVTCISIGLIKSKKKATDKEKFKTIAIWLSISLLIILTSIPWNVGEFTANRPLLRGF</sequence>
<dbReference type="Proteomes" id="UP000001822">
    <property type="component" value="Chromosome"/>
</dbReference>
<protein>
    <recommendedName>
        <fullName evidence="4">Cytochrome B</fullName>
    </recommendedName>
</protein>
<keyword evidence="1" id="KW-1133">Transmembrane helix</keyword>
<feature type="transmembrane region" description="Helical" evidence="1">
    <location>
        <begin position="120"/>
        <end position="142"/>
    </location>
</feature>
<dbReference type="EMBL" id="CP000383">
    <property type="protein sequence ID" value="ABG60894.1"/>
    <property type="molecule type" value="Genomic_DNA"/>
</dbReference>
<dbReference type="KEGG" id="chu:CHU_3661"/>
<reference evidence="2 3" key="1">
    <citation type="journal article" date="2007" name="Appl. Environ. Microbiol.">
        <title>Genome sequence of the cellulolytic gliding bacterium Cytophaga hutchinsonii.</title>
        <authorList>
            <person name="Xie G."/>
            <person name="Bruce D.C."/>
            <person name="Challacombe J.F."/>
            <person name="Chertkov O."/>
            <person name="Detter J.C."/>
            <person name="Gilna P."/>
            <person name="Han C.S."/>
            <person name="Lucas S."/>
            <person name="Misra M."/>
            <person name="Myers G.L."/>
            <person name="Richardson P."/>
            <person name="Tapia R."/>
            <person name="Thayer N."/>
            <person name="Thompson L.S."/>
            <person name="Brettin T.S."/>
            <person name="Henrissat B."/>
            <person name="Wilson D.B."/>
            <person name="McBride M.J."/>
        </authorList>
    </citation>
    <scope>NUCLEOTIDE SEQUENCE [LARGE SCALE GENOMIC DNA]</scope>
    <source>
        <strain evidence="3">ATCC 33406 / DSM 1761 / CIP 103989 / NBRC 15051 / NCIMB 9469 / D465</strain>
    </source>
</reference>
<keyword evidence="1" id="KW-0472">Membrane</keyword>
<feature type="transmembrane region" description="Helical" evidence="1">
    <location>
        <begin position="12"/>
        <end position="32"/>
    </location>
</feature>
<organism evidence="2 3">
    <name type="scientific">Cytophaga hutchinsonii (strain ATCC 33406 / DSM 1761 / CIP 103989 / NBRC 15051 / NCIMB 9469 / D465)</name>
    <dbReference type="NCBI Taxonomy" id="269798"/>
    <lineage>
        <taxon>Bacteria</taxon>
        <taxon>Pseudomonadati</taxon>
        <taxon>Bacteroidota</taxon>
        <taxon>Cytophagia</taxon>
        <taxon>Cytophagales</taxon>
        <taxon>Cytophagaceae</taxon>
        <taxon>Cytophaga</taxon>
    </lineage>
</organism>
<keyword evidence="1" id="KW-0812">Transmembrane</keyword>
<dbReference type="AlphaFoldDB" id="A0A6N4SXA4"/>
<dbReference type="OrthoDB" id="329514at2"/>
<evidence type="ECO:0008006" key="4">
    <source>
        <dbReference type="Google" id="ProtNLM"/>
    </source>
</evidence>
<proteinExistence type="predicted"/>
<evidence type="ECO:0000313" key="3">
    <source>
        <dbReference type="Proteomes" id="UP000001822"/>
    </source>
</evidence>
<keyword evidence="3" id="KW-1185">Reference proteome</keyword>
<feature type="transmembrane region" description="Helical" evidence="1">
    <location>
        <begin position="44"/>
        <end position="65"/>
    </location>
</feature>
<accession>A0A6N4SXA4</accession>
<feature type="transmembrane region" description="Helical" evidence="1">
    <location>
        <begin position="85"/>
        <end position="108"/>
    </location>
</feature>
<evidence type="ECO:0000256" key="1">
    <source>
        <dbReference type="SAM" id="Phobius"/>
    </source>
</evidence>
<dbReference type="RefSeq" id="WP_011586999.1">
    <property type="nucleotide sequence ID" value="NC_008255.1"/>
</dbReference>